<evidence type="ECO:0000313" key="3">
    <source>
        <dbReference type="Proteomes" id="UP000568751"/>
    </source>
</evidence>
<evidence type="ECO:0000256" key="1">
    <source>
        <dbReference type="ARBA" id="ARBA00022729"/>
    </source>
</evidence>
<reference evidence="2 3" key="1">
    <citation type="submission" date="2020-05" db="EMBL/GenBank/DDBJ databases">
        <title>Horizontal transmission and recombination maintain forever young bacterial symbiont genomes.</title>
        <authorList>
            <person name="Russell S.L."/>
            <person name="Pepper-Tunick E."/>
            <person name="Svedberg J."/>
            <person name="Byrne A."/>
            <person name="Ruelas Castillo J."/>
            <person name="Vollmers C."/>
            <person name="Beinart R.A."/>
            <person name="Corbett-Detig R."/>
        </authorList>
    </citation>
    <scope>NUCLEOTIDE SEQUENCE [LARGE SCALE GENOMIC DNA]</scope>
    <source>
        <strain evidence="2">455</strain>
    </source>
</reference>
<sequence length="1247" mass="131403">MVVGENDGTLKYYYNQQPSSVDGQAPTLTTQASVTLGETSDLVLDFSENIKAGTGSILIKNSSDVTVATINIASDTNKFSITNDKLTIDVSALGLTNNKLTAGSYYLEMNSGAITDMVGNDAPGIAKNSNQWAFKTIVLTTDIVWAGADDNYINNNEKDATTLSGTVTGTGTLSITKIEFFEGSNSVATVSSLPTIADDKTWTLAHANMPTTLVGGKTYTAVVTLSDGTNSTISTSTAVTYDTINPTPITTNPWTLSNIPAGQSAFKTGDVISLTLTMSETLKLNNTTGSKVVIAGKDFVLDKTASTTAGDKKLVFKYSVQAGDNIAATDFDIDNPTSDITLNNITDVAGNAPVFTADRVVLAKTKLEYIEKTGSGNNPFEGIDVGNASAPTLADIDSDGDLDLVVGEENRTLKYYQNTGTTSNPAYEAKTGDSNLFNGIDVGGFATPTLADIDGDGDLDLVVGENNGTLKYYQNTGTTSNPAYEAKTGDDNPFNGINAGYSYSPILVDIDGDGDLDLVMGEAYGTLKYYQNTGTTSNPAYEAKTGDDNPFNSIDVGDSSKPTLADIDGDGDLDLVVGESDGTLKYYQNTGTTSNPAYEAKTGDDNPFNGIDVGRYSAPVLADIDGDGDLDLVVGEQNGTLKYYYNQQPSSVDTQAPTPITTNPWVLSDIPAGQSAFKTGDVISLTLTMSKTLKLNNTTGSKVVIAGKDFVLDKTASITAGDKKLVFKYSVQVGDSIAATDFDIDNPTSDITLNNITNVAGNAPVFTADRVVLAKTKLEYIEKTGLGNNPFNGIDVGGYSTPILADIDGDGDLDLVVGEKNRTLKYYQNTGTTLTPLGSKTGDKQSFNGIDVGYYSTPTLADIDGDGDLDLVVGEQNGTLKYYQNTSSTSNPAYEAKTGDSNPFNGIDVGHYSTPNLADIDGDGDLDLVVGKDYGTLKYYQNTGTTSNPAYEAKTGGSNPFNSIDVGDFSAPTLADIDGDGDLDLVVGEFNGTLKYYQNTGTTSNPAYEAKTGDDNPFNGIDVGRYSSPVLADIDGDGDLDLVVGEQSGKLKYYYNQQPSSVDGQAPTPTATNSWTLSNIPAGQSAFKVGDVISLTLTMSETLKLNNTTGSKVVIAGKDFVLDKTASTTAGDKKLVFKYSVQAGDSIAATDFYIDNPTRDITLNNITDVVGNAPVFTADRVVLTMTKLEYIEKTGSGNNPFEGIDVGDLSAPTLADIDGDGDLDLVVGESDGTLKYYQNTGTFKPPF</sequence>
<dbReference type="AlphaFoldDB" id="A0A853F054"/>
<comment type="caution">
    <text evidence="2">The sequence shown here is derived from an EMBL/GenBank/DDBJ whole genome shotgun (WGS) entry which is preliminary data.</text>
</comment>
<dbReference type="Gene3D" id="2.130.10.130">
    <property type="entry name" value="Integrin alpha, N-terminal"/>
    <property type="match status" value="3"/>
</dbReference>
<dbReference type="InterPro" id="IPR028994">
    <property type="entry name" value="Integrin_alpha_N"/>
</dbReference>
<evidence type="ECO:0000313" key="2">
    <source>
        <dbReference type="EMBL" id="NYT26817.1"/>
    </source>
</evidence>
<accession>A0A853F054</accession>
<keyword evidence="1" id="KW-0732">Signal</keyword>
<dbReference type="PANTHER" id="PTHR44103">
    <property type="entry name" value="PROPROTEIN CONVERTASE P"/>
    <property type="match status" value="1"/>
</dbReference>
<dbReference type="InterPro" id="IPR013517">
    <property type="entry name" value="FG-GAP"/>
</dbReference>
<dbReference type="Proteomes" id="UP000568751">
    <property type="component" value="Unassembled WGS sequence"/>
</dbReference>
<gene>
    <name evidence="2" type="ORF">H0A76_02180</name>
</gene>
<protein>
    <submittedName>
        <fullName evidence="2">VCBS repeat-containing protein</fullName>
    </submittedName>
</protein>
<name>A0A853F054_9GAMM</name>
<dbReference type="SUPFAM" id="SSF69318">
    <property type="entry name" value="Integrin alpha N-terminal domain"/>
    <property type="match status" value="2"/>
</dbReference>
<dbReference type="PANTHER" id="PTHR44103:SF1">
    <property type="entry name" value="PROPROTEIN CONVERTASE P"/>
    <property type="match status" value="1"/>
</dbReference>
<dbReference type="Pfam" id="PF13517">
    <property type="entry name" value="FG-GAP_3"/>
    <property type="match status" value="4"/>
</dbReference>
<proteinExistence type="predicted"/>
<dbReference type="EMBL" id="JACCHT010000001">
    <property type="protein sequence ID" value="NYT26817.1"/>
    <property type="molecule type" value="Genomic_DNA"/>
</dbReference>
<organism evidence="2 3">
    <name type="scientific">Candidatus Thiodubiliella endoseptemdiera</name>
    <dbReference type="NCBI Taxonomy" id="2738886"/>
    <lineage>
        <taxon>Bacteria</taxon>
        <taxon>Pseudomonadati</taxon>
        <taxon>Pseudomonadota</taxon>
        <taxon>Gammaproteobacteria</taxon>
        <taxon>Candidatus Pseudothioglobaceae</taxon>
        <taxon>Candidatus Thiodubiliella</taxon>
    </lineage>
</organism>